<dbReference type="Pfam" id="PF08385">
    <property type="entry name" value="DHC_N1"/>
    <property type="match status" value="1"/>
</dbReference>
<dbReference type="PANTHER" id="PTHR46532:SF11">
    <property type="entry name" value="DYNEIN AXONEMAL HEAVY CHAIN 12"/>
    <property type="match status" value="1"/>
</dbReference>
<dbReference type="GO" id="GO:0045505">
    <property type="term" value="F:dynein intermediate chain binding"/>
    <property type="evidence" value="ECO:0007669"/>
    <property type="project" value="InterPro"/>
</dbReference>
<organism evidence="2 3">
    <name type="scientific">Monopterus albus</name>
    <name type="common">Swamp eel</name>
    <dbReference type="NCBI Taxonomy" id="43700"/>
    <lineage>
        <taxon>Eukaryota</taxon>
        <taxon>Metazoa</taxon>
        <taxon>Chordata</taxon>
        <taxon>Craniata</taxon>
        <taxon>Vertebrata</taxon>
        <taxon>Euteleostomi</taxon>
        <taxon>Actinopterygii</taxon>
        <taxon>Neopterygii</taxon>
        <taxon>Teleostei</taxon>
        <taxon>Neoteleostei</taxon>
        <taxon>Acanthomorphata</taxon>
        <taxon>Anabantaria</taxon>
        <taxon>Synbranchiformes</taxon>
        <taxon>Synbranchidae</taxon>
        <taxon>Monopterus</taxon>
    </lineage>
</organism>
<dbReference type="GO" id="GO:0007018">
    <property type="term" value="P:microtubule-based movement"/>
    <property type="evidence" value="ECO:0007669"/>
    <property type="project" value="InterPro"/>
</dbReference>
<evidence type="ECO:0000313" key="2">
    <source>
        <dbReference type="Ensembl" id="ENSMALP00000015080.1"/>
    </source>
</evidence>
<accession>A0A3Q3JEF4</accession>
<dbReference type="InterPro" id="IPR013594">
    <property type="entry name" value="Dynein_heavy_tail"/>
</dbReference>
<proteinExistence type="predicted"/>
<evidence type="ECO:0000259" key="1">
    <source>
        <dbReference type="Pfam" id="PF08385"/>
    </source>
</evidence>
<dbReference type="InterPro" id="IPR026983">
    <property type="entry name" value="DHC"/>
</dbReference>
<dbReference type="GO" id="GO:0051959">
    <property type="term" value="F:dynein light intermediate chain binding"/>
    <property type="evidence" value="ECO:0007669"/>
    <property type="project" value="InterPro"/>
</dbReference>
<dbReference type="PANTHER" id="PTHR46532">
    <property type="entry name" value="MALE FERTILITY FACTOR KL5"/>
    <property type="match status" value="1"/>
</dbReference>
<evidence type="ECO:0000313" key="3">
    <source>
        <dbReference type="Proteomes" id="UP000261600"/>
    </source>
</evidence>
<name>A0A3Q3JEF4_MONAL</name>
<dbReference type="GO" id="GO:0005858">
    <property type="term" value="C:axonemal dynein complex"/>
    <property type="evidence" value="ECO:0007669"/>
    <property type="project" value="TreeGrafter"/>
</dbReference>
<dbReference type="Ensembl" id="ENSMALT00000015388.1">
    <property type="protein sequence ID" value="ENSMALP00000015080.1"/>
    <property type="gene ID" value="ENSMALG00000010577.1"/>
</dbReference>
<reference evidence="2" key="2">
    <citation type="submission" date="2025-09" db="UniProtKB">
        <authorList>
            <consortium name="Ensembl"/>
        </authorList>
    </citation>
    <scope>IDENTIFICATION</scope>
</reference>
<protein>
    <recommendedName>
        <fullName evidence="1">Dynein heavy chain tail domain-containing protein</fullName>
    </recommendedName>
</protein>
<dbReference type="Proteomes" id="UP000261600">
    <property type="component" value="Unplaced"/>
</dbReference>
<sequence length="540" mass="62490">MSDDERVPSFVEDVRVKFVEEKVCGLLQLPPQTWEKSAVSEGFQTLLKDFFGKESVIFFSSSLKGCLVASKEVSYGCSTASPITFISSFISNLACTLASQLFFLCGFLVLPCEVCCEFLLALHKVCVPLLANYKNHHMWPNLMSEDIIRHVERMCWKTSVLREQVIGKTVLPIPNVTDWMENSFFDLCLYAKYKSLAHTIETQVINWTSLIQKILKEDSSDLLSTGCNPGPVVELKFWASRKSNIQNIYHQLQSPIVQKMAKVLEMMDSSYHPTIKTLTGNVFDALQEAQDIDLHLQPLHKQLSQLENKGFLHFETSIPALFHTIFLIWTTCRSYQRPAHIVVLLQELCNVLIEQASEYLSADLLIRDEPEEGLQMVKRVIKIFRSFTDSYQTQREKLSSHVKHAPWDFPSELFGIMLEFQRIEKLEFGGLKGKLYSEHAAQMYKEFSDHCQVLKHSENSPLDLNSLYVFFFRRQIRQIFSPSFLWLQQLFREELENCIVHSNMVHTSGTLKWAKMLRERIQTPWEKIRLLVDMSAKIPY</sequence>
<dbReference type="STRING" id="43700.ENSMALP00000015080"/>
<keyword evidence="3" id="KW-1185">Reference proteome</keyword>
<reference evidence="2" key="1">
    <citation type="submission" date="2025-08" db="UniProtKB">
        <authorList>
            <consortium name="Ensembl"/>
        </authorList>
    </citation>
    <scope>IDENTIFICATION</scope>
</reference>
<feature type="domain" description="Dynein heavy chain tail" evidence="1">
    <location>
        <begin position="198"/>
        <end position="466"/>
    </location>
</feature>
<dbReference type="AlphaFoldDB" id="A0A3Q3JEF4"/>